<evidence type="ECO:0000313" key="7">
    <source>
        <dbReference type="EMBL" id="GLS17442.1"/>
    </source>
</evidence>
<keyword evidence="4 6" id="KW-1133">Transmembrane helix</keyword>
<dbReference type="InterPro" id="IPR037185">
    <property type="entry name" value="EmrE-like"/>
</dbReference>
<dbReference type="Proteomes" id="UP001156882">
    <property type="component" value="Unassembled WGS sequence"/>
</dbReference>
<comment type="caution">
    <text evidence="7">The sequence shown here is derived from an EMBL/GenBank/DDBJ whole genome shotgun (WGS) entry which is preliminary data.</text>
</comment>
<feature type="transmembrane region" description="Helical" evidence="6">
    <location>
        <begin position="58"/>
        <end position="77"/>
    </location>
</feature>
<dbReference type="PANTHER" id="PTHR30561:SF9">
    <property type="entry name" value="4-AMINO-4-DEOXY-L-ARABINOSE-PHOSPHOUNDECAPRENOL FLIPPASE SUBUNIT ARNF-RELATED"/>
    <property type="match status" value="1"/>
</dbReference>
<feature type="transmembrane region" description="Helical" evidence="6">
    <location>
        <begin position="84"/>
        <end position="104"/>
    </location>
</feature>
<protein>
    <recommendedName>
        <fullName evidence="9">EamA-like transporter family protein</fullName>
    </recommendedName>
</protein>
<evidence type="ECO:0000256" key="5">
    <source>
        <dbReference type="ARBA" id="ARBA00023136"/>
    </source>
</evidence>
<reference evidence="8" key="1">
    <citation type="journal article" date="2019" name="Int. J. Syst. Evol. Microbiol.">
        <title>The Global Catalogue of Microorganisms (GCM) 10K type strain sequencing project: providing services to taxonomists for standard genome sequencing and annotation.</title>
        <authorList>
            <consortium name="The Broad Institute Genomics Platform"/>
            <consortium name="The Broad Institute Genome Sequencing Center for Infectious Disease"/>
            <person name="Wu L."/>
            <person name="Ma J."/>
        </authorList>
    </citation>
    <scope>NUCLEOTIDE SEQUENCE [LARGE SCALE GENOMIC DNA]</scope>
    <source>
        <strain evidence="8">NBRC 101365</strain>
    </source>
</reference>
<evidence type="ECO:0000256" key="3">
    <source>
        <dbReference type="ARBA" id="ARBA00022692"/>
    </source>
</evidence>
<dbReference type="SUPFAM" id="SSF103481">
    <property type="entry name" value="Multidrug resistance efflux transporter EmrE"/>
    <property type="match status" value="1"/>
</dbReference>
<dbReference type="EMBL" id="BSPC01000005">
    <property type="protein sequence ID" value="GLS17442.1"/>
    <property type="molecule type" value="Genomic_DNA"/>
</dbReference>
<dbReference type="InterPro" id="IPR000390">
    <property type="entry name" value="Small_drug/metabolite_transptr"/>
</dbReference>
<evidence type="ECO:0008006" key="9">
    <source>
        <dbReference type="Google" id="ProtNLM"/>
    </source>
</evidence>
<proteinExistence type="predicted"/>
<name>A0ABQ6CGR8_9HYPH</name>
<organism evidence="7 8">
    <name type="scientific">Labrys miyagiensis</name>
    <dbReference type="NCBI Taxonomy" id="346912"/>
    <lineage>
        <taxon>Bacteria</taxon>
        <taxon>Pseudomonadati</taxon>
        <taxon>Pseudomonadota</taxon>
        <taxon>Alphaproteobacteria</taxon>
        <taxon>Hyphomicrobiales</taxon>
        <taxon>Xanthobacteraceae</taxon>
        <taxon>Labrys</taxon>
    </lineage>
</organism>
<keyword evidence="3 6" id="KW-0812">Transmembrane</keyword>
<sequence>MTDGVATGRPGTQAMVIAWVLLLGFETLAQVGLKAGGQILANTPFGPSWFLEALHTPWVWAGIAGYVGGFAAWMVILDRTPLSFGFPLTAVVMLSVAVASYYLFHEALSLWRLSGIGLIIVGLVIMGGDDP</sequence>
<comment type="subcellular location">
    <subcellularLocation>
        <location evidence="1">Cell membrane</location>
        <topology evidence="1">Multi-pass membrane protein</topology>
    </subcellularLocation>
</comment>
<keyword evidence="5 6" id="KW-0472">Membrane</keyword>
<evidence type="ECO:0000256" key="6">
    <source>
        <dbReference type="SAM" id="Phobius"/>
    </source>
</evidence>
<evidence type="ECO:0000256" key="1">
    <source>
        <dbReference type="ARBA" id="ARBA00004651"/>
    </source>
</evidence>
<dbReference type="RefSeq" id="WP_284310262.1">
    <property type="nucleotide sequence ID" value="NZ_BSPC01000005.1"/>
</dbReference>
<feature type="transmembrane region" description="Helical" evidence="6">
    <location>
        <begin position="110"/>
        <end position="128"/>
    </location>
</feature>
<evidence type="ECO:0000256" key="4">
    <source>
        <dbReference type="ARBA" id="ARBA00022989"/>
    </source>
</evidence>
<dbReference type="Gene3D" id="1.10.3730.20">
    <property type="match status" value="1"/>
</dbReference>
<keyword evidence="8" id="KW-1185">Reference proteome</keyword>
<evidence type="ECO:0000256" key="2">
    <source>
        <dbReference type="ARBA" id="ARBA00022475"/>
    </source>
</evidence>
<gene>
    <name evidence="7" type="ORF">GCM10007874_04570</name>
</gene>
<keyword evidence="2" id="KW-1003">Cell membrane</keyword>
<evidence type="ECO:0000313" key="8">
    <source>
        <dbReference type="Proteomes" id="UP001156882"/>
    </source>
</evidence>
<accession>A0ABQ6CGR8</accession>
<dbReference type="PANTHER" id="PTHR30561">
    <property type="entry name" value="SMR FAMILY PROTON-DEPENDENT DRUG EFFLUX TRANSPORTER SUGE"/>
    <property type="match status" value="1"/>
</dbReference>